<dbReference type="InterPro" id="IPR009060">
    <property type="entry name" value="UBA-like_sf"/>
</dbReference>
<dbReference type="EMBL" id="DTLB01000013">
    <property type="protein sequence ID" value="HFW31885.1"/>
    <property type="molecule type" value="Genomic_DNA"/>
</dbReference>
<dbReference type="InterPro" id="IPR044034">
    <property type="entry name" value="NAC-like_UBA"/>
</dbReference>
<dbReference type="GO" id="GO:0015031">
    <property type="term" value="P:protein transport"/>
    <property type="evidence" value="ECO:0007669"/>
    <property type="project" value="UniProtKB-UniRule"/>
</dbReference>
<evidence type="ECO:0000256" key="5">
    <source>
        <dbReference type="NCBIfam" id="TIGR00264"/>
    </source>
</evidence>
<dbReference type="GO" id="GO:0003723">
    <property type="term" value="F:RNA binding"/>
    <property type="evidence" value="ECO:0007669"/>
    <property type="project" value="UniProtKB-UniRule"/>
</dbReference>
<gene>
    <name evidence="4" type="primary">nac</name>
    <name evidence="7" type="ORF">ENN70_08940</name>
    <name evidence="8" type="ORF">ENW66_02880</name>
</gene>
<sequence>MLPVNPKQMKKMMKQMGIEMEEIDAEEVIIRTSDEELIFRNPTVSKISARGVETFQVVGEYEVVKRLPAISEEDVRLIMEQANVDEKTARKALEEAGGDLAEALMKLQE</sequence>
<proteinExistence type="inferred from homology"/>
<dbReference type="Gene3D" id="2.20.70.30">
    <property type="entry name" value="Nascent polypeptide-associated complex domain"/>
    <property type="match status" value="1"/>
</dbReference>
<dbReference type="InterPro" id="IPR005231">
    <property type="entry name" value="NAC_arc"/>
</dbReference>
<dbReference type="PROSITE" id="PS51151">
    <property type="entry name" value="NAC_AB"/>
    <property type="match status" value="1"/>
</dbReference>
<name>A0A7C3RKQ1_ARCFL</name>
<reference evidence="8" key="1">
    <citation type="journal article" date="2020" name="mSystems">
        <title>Genome- and Community-Level Interaction Insights into Carbon Utilization and Element Cycling Functions of Hydrothermarchaeota in Hydrothermal Sediment.</title>
        <authorList>
            <person name="Zhou Z."/>
            <person name="Liu Y."/>
            <person name="Xu W."/>
            <person name="Pan J."/>
            <person name="Luo Z.H."/>
            <person name="Li M."/>
        </authorList>
    </citation>
    <scope>NUCLEOTIDE SEQUENCE [LARGE SCALE GENOMIC DNA]</scope>
    <source>
        <strain evidence="7">SpSt-12</strain>
        <strain evidence="8">SpSt-87</strain>
    </source>
</reference>
<organism evidence="8">
    <name type="scientific">Archaeoglobus fulgidus</name>
    <dbReference type="NCBI Taxonomy" id="2234"/>
    <lineage>
        <taxon>Archaea</taxon>
        <taxon>Methanobacteriati</taxon>
        <taxon>Methanobacteriota</taxon>
        <taxon>Archaeoglobi</taxon>
        <taxon>Archaeoglobales</taxon>
        <taxon>Archaeoglobaceae</taxon>
        <taxon>Archaeoglobus</taxon>
    </lineage>
</organism>
<evidence type="ECO:0000256" key="4">
    <source>
        <dbReference type="HAMAP-Rule" id="MF_00814"/>
    </source>
</evidence>
<evidence type="ECO:0000313" key="7">
    <source>
        <dbReference type="EMBL" id="HET22151.1"/>
    </source>
</evidence>
<evidence type="ECO:0000256" key="1">
    <source>
        <dbReference type="ARBA" id="ARBA00022448"/>
    </source>
</evidence>
<dbReference type="InterPro" id="IPR038187">
    <property type="entry name" value="NAC_A/B_dom_sf"/>
</dbReference>
<keyword evidence="1 4" id="KW-0813">Transport</keyword>
<comment type="similarity">
    <text evidence="4">Belongs to the NAC-alpha family.</text>
</comment>
<keyword evidence="2 4" id="KW-0694">RNA-binding</keyword>
<dbReference type="SUPFAM" id="SSF46934">
    <property type="entry name" value="UBA-like"/>
    <property type="match status" value="1"/>
</dbReference>
<feature type="domain" description="NAC-A/B" evidence="6">
    <location>
        <begin position="3"/>
        <end position="70"/>
    </location>
</feature>
<dbReference type="Pfam" id="PF19026">
    <property type="entry name" value="UBA_HYPK"/>
    <property type="match status" value="1"/>
</dbReference>
<evidence type="ECO:0000256" key="2">
    <source>
        <dbReference type="ARBA" id="ARBA00022884"/>
    </source>
</evidence>
<evidence type="ECO:0000259" key="6">
    <source>
        <dbReference type="PROSITE" id="PS51151"/>
    </source>
</evidence>
<keyword evidence="3 4" id="KW-0653">Protein transport</keyword>
<dbReference type="Gene3D" id="1.10.8.10">
    <property type="entry name" value="DNA helicase RuvA subunit, C-terminal domain"/>
    <property type="match status" value="1"/>
</dbReference>
<evidence type="ECO:0000313" key="8">
    <source>
        <dbReference type="EMBL" id="HFW31885.1"/>
    </source>
</evidence>
<dbReference type="InterPro" id="IPR002715">
    <property type="entry name" value="Nas_poly-pep-assoc_cplx_dom"/>
</dbReference>
<comment type="function">
    <text evidence="4">Contacts the emerging nascent chain on the ribosome.</text>
</comment>
<comment type="caution">
    <text evidence="8">The sequence shown here is derived from an EMBL/GenBank/DDBJ whole genome shotgun (WGS) entry which is preliminary data.</text>
</comment>
<accession>A0A7C3RKQ1</accession>
<dbReference type="HAMAP" id="MF_00814">
    <property type="entry name" value="NAC_arch"/>
    <property type="match status" value="1"/>
</dbReference>
<dbReference type="SMART" id="SM01407">
    <property type="entry name" value="NAC"/>
    <property type="match status" value="1"/>
</dbReference>
<evidence type="ECO:0000256" key="3">
    <source>
        <dbReference type="ARBA" id="ARBA00022927"/>
    </source>
</evidence>
<dbReference type="Pfam" id="PF01849">
    <property type="entry name" value="NAC"/>
    <property type="match status" value="1"/>
</dbReference>
<dbReference type="AlphaFoldDB" id="A0A7C3RKQ1"/>
<comment type="subunit">
    <text evidence="4">Homodimer. Interacts with the ribosome. Binds ribosomal RNA.</text>
</comment>
<dbReference type="NCBIfam" id="TIGR00264">
    <property type="entry name" value="archaeal-type nascent polypeptide-associated complex protein"/>
    <property type="match status" value="1"/>
</dbReference>
<dbReference type="EMBL" id="DSCQ01000117">
    <property type="protein sequence ID" value="HET22151.1"/>
    <property type="molecule type" value="Genomic_DNA"/>
</dbReference>
<protein>
    <recommendedName>
        <fullName evidence="4 5">Nascent polypeptide-associated complex protein</fullName>
    </recommendedName>
</protein>
<dbReference type="CDD" id="cd14359">
    <property type="entry name" value="UBA_AeNAC"/>
    <property type="match status" value="1"/>
</dbReference>